<evidence type="ECO:0000313" key="2">
    <source>
        <dbReference type="EMBL" id="KAK0606430.1"/>
    </source>
</evidence>
<reference evidence="2" key="1">
    <citation type="journal article" date="2022" name="Plant J.">
        <title>Strategies of tolerance reflected in two North American maple genomes.</title>
        <authorList>
            <person name="McEvoy S.L."/>
            <person name="Sezen U.U."/>
            <person name="Trouern-Trend A."/>
            <person name="McMahon S.M."/>
            <person name="Schaberg P.G."/>
            <person name="Yang J."/>
            <person name="Wegrzyn J.L."/>
            <person name="Swenson N.G."/>
        </authorList>
    </citation>
    <scope>NUCLEOTIDE SEQUENCE</scope>
    <source>
        <strain evidence="2">NS2018</strain>
    </source>
</reference>
<dbReference type="Proteomes" id="UP001168877">
    <property type="component" value="Unassembled WGS sequence"/>
</dbReference>
<organism evidence="2 3">
    <name type="scientific">Acer saccharum</name>
    <name type="common">Sugar maple</name>
    <dbReference type="NCBI Taxonomy" id="4024"/>
    <lineage>
        <taxon>Eukaryota</taxon>
        <taxon>Viridiplantae</taxon>
        <taxon>Streptophyta</taxon>
        <taxon>Embryophyta</taxon>
        <taxon>Tracheophyta</taxon>
        <taxon>Spermatophyta</taxon>
        <taxon>Magnoliopsida</taxon>
        <taxon>eudicotyledons</taxon>
        <taxon>Gunneridae</taxon>
        <taxon>Pentapetalae</taxon>
        <taxon>rosids</taxon>
        <taxon>malvids</taxon>
        <taxon>Sapindales</taxon>
        <taxon>Sapindaceae</taxon>
        <taxon>Hippocastanoideae</taxon>
        <taxon>Acereae</taxon>
        <taxon>Acer</taxon>
    </lineage>
</organism>
<protein>
    <submittedName>
        <fullName evidence="2">Uncharacterized protein</fullName>
    </submittedName>
</protein>
<dbReference type="PANTHER" id="PTHR31469">
    <property type="entry name" value="OS07G0633600 PROTEIN"/>
    <property type="match status" value="1"/>
</dbReference>
<proteinExistence type="predicted"/>
<accession>A0AA39W7U5</accession>
<name>A0AA39W7U5_ACESA</name>
<dbReference type="GO" id="GO:0005794">
    <property type="term" value="C:Golgi apparatus"/>
    <property type="evidence" value="ECO:0007669"/>
    <property type="project" value="TreeGrafter"/>
</dbReference>
<gene>
    <name evidence="2" type="ORF">LWI29_037633</name>
</gene>
<evidence type="ECO:0000313" key="3">
    <source>
        <dbReference type="Proteomes" id="UP001168877"/>
    </source>
</evidence>
<keyword evidence="1" id="KW-1133">Transmembrane helix</keyword>
<dbReference type="AlphaFoldDB" id="A0AA39W7U5"/>
<dbReference type="PANTHER" id="PTHR31469:SF8">
    <property type="entry name" value="OS07G0641000 PROTEIN"/>
    <property type="match status" value="1"/>
</dbReference>
<keyword evidence="1" id="KW-0472">Membrane</keyword>
<dbReference type="EMBL" id="JAUESC010000002">
    <property type="protein sequence ID" value="KAK0606430.1"/>
    <property type="molecule type" value="Genomic_DNA"/>
</dbReference>
<evidence type="ECO:0000256" key="1">
    <source>
        <dbReference type="SAM" id="Phobius"/>
    </source>
</evidence>
<keyword evidence="1" id="KW-0812">Transmembrane</keyword>
<sequence>MGLGVTIKSLDLYSLTSLAYFLVKEQRRLATFGGFFMKFDEEEEEEEDWWILENCCAWNHSILLLFLLESTRIFKNRYKLAYSFNYSYILDPLTENNYQLFMVERLILMGAKTFIKTYKEDDNNLSLTDDPKKNTKNWQILVFSTHCMTVMTLVFCGMTVMSQYIHIVNQNLVAS</sequence>
<keyword evidence="3" id="KW-1185">Reference proteome</keyword>
<reference evidence="2" key="2">
    <citation type="submission" date="2023-06" db="EMBL/GenBank/DDBJ databases">
        <authorList>
            <person name="Swenson N.G."/>
            <person name="Wegrzyn J.L."/>
            <person name="Mcevoy S.L."/>
        </authorList>
    </citation>
    <scope>NUCLEOTIDE SEQUENCE</scope>
    <source>
        <strain evidence="2">NS2018</strain>
        <tissue evidence="2">Leaf</tissue>
    </source>
</reference>
<feature type="transmembrane region" description="Helical" evidence="1">
    <location>
        <begin position="140"/>
        <end position="165"/>
    </location>
</feature>
<comment type="caution">
    <text evidence="2">The sequence shown here is derived from an EMBL/GenBank/DDBJ whole genome shotgun (WGS) entry which is preliminary data.</text>
</comment>